<dbReference type="OrthoDB" id="2340043at2"/>
<dbReference type="STRING" id="412690.SAMN04489834_1391"/>
<protein>
    <submittedName>
        <fullName evidence="3">Uncharacterized conserved protein YafD, endonuclease/exonuclease/phosphatase (EEP) superfamily</fullName>
    </submittedName>
</protein>
<sequence>MFSRILSSLIALGAAVGLLVLAWPQLFGLQNTWMIAQLVSFRGVLVAASAVGIVLLMVIGILRPFRRITGTLAVLVLVFAVATSGILALRGAANGDVSLATNGADDSITVLSWNTRGEEPGVDAIVKLALESGADIVSLPETTDELGTEVAVAMKEGGRPMWVWTLNFNDVYKARSTALLISPDLGEYTLASAAGSGPPGNTNISPTVVATPVNGDGPTIIAVHAGAPTEGAMSDWRSDLDWLAEQCDAPNVIMAGDFNATLDHMAGRGIDGAALGRCADAALSAGSAALGTWPTAVPPLLGAPIDHVLATDNWRVDAFRVLDEVDDSGSDHRPLLTRYLPADG</sequence>
<keyword evidence="3" id="KW-0255">Endonuclease</keyword>
<feature type="transmembrane region" description="Helical" evidence="1">
    <location>
        <begin position="44"/>
        <end position="62"/>
    </location>
</feature>
<dbReference type="InterPro" id="IPR005135">
    <property type="entry name" value="Endo/exonuclease/phosphatase"/>
</dbReference>
<keyword evidence="3" id="KW-0378">Hydrolase</keyword>
<name>A0A1H1RTL7_9MICO</name>
<keyword evidence="3" id="KW-0540">Nuclease</keyword>
<proteinExistence type="predicted"/>
<evidence type="ECO:0000256" key="1">
    <source>
        <dbReference type="SAM" id="Phobius"/>
    </source>
</evidence>
<feature type="domain" description="Endonuclease/exonuclease/phosphatase" evidence="2">
    <location>
        <begin position="111"/>
        <end position="332"/>
    </location>
</feature>
<keyword evidence="1" id="KW-0472">Membrane</keyword>
<keyword evidence="3" id="KW-0269">Exonuclease</keyword>
<dbReference type="Pfam" id="PF03372">
    <property type="entry name" value="Exo_endo_phos"/>
    <property type="match status" value="1"/>
</dbReference>
<dbReference type="EMBL" id="LT629742">
    <property type="protein sequence ID" value="SDS38886.1"/>
    <property type="molecule type" value="Genomic_DNA"/>
</dbReference>
<dbReference type="GO" id="GO:0004519">
    <property type="term" value="F:endonuclease activity"/>
    <property type="evidence" value="ECO:0007669"/>
    <property type="project" value="UniProtKB-KW"/>
</dbReference>
<organism evidence="3 4">
    <name type="scientific">Microterricola viridarii</name>
    <dbReference type="NCBI Taxonomy" id="412690"/>
    <lineage>
        <taxon>Bacteria</taxon>
        <taxon>Bacillati</taxon>
        <taxon>Actinomycetota</taxon>
        <taxon>Actinomycetes</taxon>
        <taxon>Micrococcales</taxon>
        <taxon>Microbacteriaceae</taxon>
        <taxon>Microterricola</taxon>
    </lineage>
</organism>
<evidence type="ECO:0000313" key="3">
    <source>
        <dbReference type="EMBL" id="SDS38886.1"/>
    </source>
</evidence>
<dbReference type="SUPFAM" id="SSF56219">
    <property type="entry name" value="DNase I-like"/>
    <property type="match status" value="1"/>
</dbReference>
<keyword evidence="1" id="KW-1133">Transmembrane helix</keyword>
<dbReference type="Proteomes" id="UP000181956">
    <property type="component" value="Chromosome I"/>
</dbReference>
<dbReference type="RefSeq" id="WP_083363395.1">
    <property type="nucleotide sequence ID" value="NZ_LT629742.1"/>
</dbReference>
<evidence type="ECO:0000313" key="4">
    <source>
        <dbReference type="Proteomes" id="UP000181956"/>
    </source>
</evidence>
<dbReference type="GO" id="GO:0004527">
    <property type="term" value="F:exonuclease activity"/>
    <property type="evidence" value="ECO:0007669"/>
    <property type="project" value="UniProtKB-KW"/>
</dbReference>
<dbReference type="AlphaFoldDB" id="A0A1H1RTL7"/>
<dbReference type="InterPro" id="IPR036691">
    <property type="entry name" value="Endo/exonu/phosph_ase_sf"/>
</dbReference>
<evidence type="ECO:0000259" key="2">
    <source>
        <dbReference type="Pfam" id="PF03372"/>
    </source>
</evidence>
<feature type="transmembrane region" description="Helical" evidence="1">
    <location>
        <begin position="69"/>
        <end position="89"/>
    </location>
</feature>
<gene>
    <name evidence="3" type="ORF">SAMN04489834_1391</name>
</gene>
<reference evidence="4" key="1">
    <citation type="submission" date="2016-10" db="EMBL/GenBank/DDBJ databases">
        <authorList>
            <person name="Varghese N."/>
            <person name="Submissions S."/>
        </authorList>
    </citation>
    <scope>NUCLEOTIDE SEQUENCE [LARGE SCALE GENOMIC DNA]</scope>
    <source>
        <strain evidence="4">DSM 21772</strain>
    </source>
</reference>
<accession>A0A1H1RTL7</accession>
<keyword evidence="1" id="KW-0812">Transmembrane</keyword>
<dbReference type="Gene3D" id="3.60.10.10">
    <property type="entry name" value="Endonuclease/exonuclease/phosphatase"/>
    <property type="match status" value="1"/>
</dbReference>
<keyword evidence="4" id="KW-1185">Reference proteome</keyword>